<feature type="compositionally biased region" description="Basic and acidic residues" evidence="2">
    <location>
        <begin position="203"/>
        <end position="215"/>
    </location>
</feature>
<dbReference type="EMBL" id="SNRW01000037">
    <property type="protein sequence ID" value="KAA6404010.1"/>
    <property type="molecule type" value="Genomic_DNA"/>
</dbReference>
<feature type="coiled-coil region" evidence="1">
    <location>
        <begin position="424"/>
        <end position="477"/>
    </location>
</feature>
<accession>A0A5J4XA78</accession>
<name>A0A5J4XA78_9EUKA</name>
<feature type="compositionally biased region" description="Low complexity" evidence="2">
    <location>
        <begin position="558"/>
        <end position="575"/>
    </location>
</feature>
<feature type="region of interest" description="Disordered" evidence="2">
    <location>
        <begin position="1047"/>
        <end position="1101"/>
    </location>
</feature>
<feature type="region of interest" description="Disordered" evidence="2">
    <location>
        <begin position="551"/>
        <end position="575"/>
    </location>
</feature>
<protein>
    <submittedName>
        <fullName evidence="3">Uncharacterized protein</fullName>
    </submittedName>
</protein>
<feature type="compositionally biased region" description="Acidic residues" evidence="2">
    <location>
        <begin position="146"/>
        <end position="182"/>
    </location>
</feature>
<evidence type="ECO:0000313" key="3">
    <source>
        <dbReference type="EMBL" id="KAA6404010.1"/>
    </source>
</evidence>
<evidence type="ECO:0000256" key="2">
    <source>
        <dbReference type="SAM" id="MobiDB-lite"/>
    </source>
</evidence>
<feature type="compositionally biased region" description="Basic and acidic residues" evidence="2">
    <location>
        <begin position="135"/>
        <end position="145"/>
    </location>
</feature>
<feature type="region of interest" description="Disordered" evidence="2">
    <location>
        <begin position="762"/>
        <end position="807"/>
    </location>
</feature>
<gene>
    <name evidence="3" type="ORF">EZS28_000463</name>
</gene>
<evidence type="ECO:0000313" key="4">
    <source>
        <dbReference type="Proteomes" id="UP000324800"/>
    </source>
</evidence>
<dbReference type="AlphaFoldDB" id="A0A5J4XA78"/>
<dbReference type="Proteomes" id="UP000324800">
    <property type="component" value="Unassembled WGS sequence"/>
</dbReference>
<feature type="region of interest" description="Disordered" evidence="2">
    <location>
        <begin position="135"/>
        <end position="215"/>
    </location>
</feature>
<feature type="compositionally biased region" description="Low complexity" evidence="2">
    <location>
        <begin position="762"/>
        <end position="804"/>
    </location>
</feature>
<feature type="compositionally biased region" description="Basic and acidic residues" evidence="2">
    <location>
        <begin position="1056"/>
        <end position="1072"/>
    </location>
</feature>
<feature type="region of interest" description="Disordered" evidence="2">
    <location>
        <begin position="496"/>
        <end position="527"/>
    </location>
</feature>
<feature type="compositionally biased region" description="Polar residues" evidence="2">
    <location>
        <begin position="510"/>
        <end position="522"/>
    </location>
</feature>
<proteinExistence type="predicted"/>
<sequence length="1101" mass="127459">MSLLGKRGSEDVEVSNDEFISWNNMPNINSKKGYCDIFTSTNQQQSQSQTQNSFSVSGSDNSDNSHFIFIQNETSEIPSYLGAMIKRSKFISGINPLIEDSSIDYDVDSSDEMDIEEDSFDLIQRLRDDEVQEQIREKERQKDNGQDVEDIDEEGADEQDQQDDKKEEEELDIESEKEDEEGILMNNDMNKDIEIDIDQNENENEKKKEEKQDNINTKIHDQLFHELQIPLFDKYFNDKIINEDSTNTIKQVFYIYQQSSGIDANQIQDQEELNEGEMDININKVKRKRENIISDTIPEEEEDGKGNKRRRINVDEEDYMNINMNKQQDQEQQQLNQMIKIDQSMKGLYLFYDDEDQSEEQINERRIETEIEQIKLELDQKTQNDQKQMEQLKDNEIEKEQLKIIEKDKTQEPVLVKMFKQRQDKIKQSEKEQLEKQIKEQKNQKLNDLILDLERIRRKREEDELQLKQLIEEEEDQQFIDWNMNTLHNLLQSSSSNISQQQQLEKDSDQSTQVQSPSQAQRYSEDVLSEEGAIQALSLIRRWDFDSGNSHQMDLVGQSSSSQYQSPSQYSPQQTSTSSLSIQLTGCLHLHQLNGNANTQLCFLGLCTRFNPEKKVIQIESNSQMQKELENEERNVNQETIELKIESDITCEVLQMGKQLSAYAIIPIPYVERLKRKKINELKKLEENRIRQRKEMLKDQIMKKLNQENIVTDDMTTISNIEKLNQQQDSKSLISQSSSFTNTLSIPQNISYTPRTKQMLYPSLKSQSSSSQSPVVLSSQTSIQGLDNSSLNQQPPNQMNNLSPKSKQSVISGDMWRDQLIQNKNVVQLSSLSSNDLSRLRMQTLQLVRAVDAVTELKWKMDGIIEHDEKEKQLSSSSSKEINVLNPDTIHDLLNLVPLHDHNNPPPPYCHTLFLHPLTISYSNSPFQSTLSQQNQSNTINNLAQNINVEDIELNTEKDQKEKENNNIDSSESIKSRLILTHTPFVLSSLLEASTSAESGQQWNWNVPQQQSYSLRKGKLNVSSDNYSVTSSGSGQKKIKIQRAISISDSNDEMGQQEKEQRKMEKSVERAQRVSRRSGSKLDKFNSTSQPDDNFNMDTNK</sequence>
<reference evidence="3 4" key="1">
    <citation type="submission" date="2019-03" db="EMBL/GenBank/DDBJ databases">
        <title>Single cell metagenomics reveals metabolic interactions within the superorganism composed of flagellate Streblomastix strix and complex community of Bacteroidetes bacteria on its surface.</title>
        <authorList>
            <person name="Treitli S.C."/>
            <person name="Kolisko M."/>
            <person name="Husnik F."/>
            <person name="Keeling P."/>
            <person name="Hampl V."/>
        </authorList>
    </citation>
    <scope>NUCLEOTIDE SEQUENCE [LARGE SCALE GENOMIC DNA]</scope>
    <source>
        <strain evidence="3">ST1C</strain>
    </source>
</reference>
<organism evidence="3 4">
    <name type="scientific">Streblomastix strix</name>
    <dbReference type="NCBI Taxonomy" id="222440"/>
    <lineage>
        <taxon>Eukaryota</taxon>
        <taxon>Metamonada</taxon>
        <taxon>Preaxostyla</taxon>
        <taxon>Oxymonadida</taxon>
        <taxon>Streblomastigidae</taxon>
        <taxon>Streblomastix</taxon>
    </lineage>
</organism>
<keyword evidence="1" id="KW-0175">Coiled coil</keyword>
<feature type="compositionally biased region" description="Polar residues" evidence="2">
    <location>
        <begin position="1085"/>
        <end position="1101"/>
    </location>
</feature>
<feature type="coiled-coil region" evidence="1">
    <location>
        <begin position="619"/>
        <end position="646"/>
    </location>
</feature>
<evidence type="ECO:0000256" key="1">
    <source>
        <dbReference type="SAM" id="Coils"/>
    </source>
</evidence>
<comment type="caution">
    <text evidence="3">The sequence shown here is derived from an EMBL/GenBank/DDBJ whole genome shotgun (WGS) entry which is preliminary data.</text>
</comment>
<feature type="coiled-coil region" evidence="1">
    <location>
        <begin position="364"/>
        <end position="395"/>
    </location>
</feature>